<dbReference type="InterPro" id="IPR001810">
    <property type="entry name" value="F-box_dom"/>
</dbReference>
<dbReference type="InterPro" id="IPR006553">
    <property type="entry name" value="Leu-rich_rpt_Cys-con_subtyp"/>
</dbReference>
<dbReference type="InterPro" id="IPR057207">
    <property type="entry name" value="FBXL15_LRR"/>
</dbReference>
<dbReference type="Pfam" id="PF25372">
    <property type="entry name" value="DUF7885"/>
    <property type="match status" value="1"/>
</dbReference>
<dbReference type="Proteomes" id="UP001190700">
    <property type="component" value="Unassembled WGS sequence"/>
</dbReference>
<reference evidence="5 6" key="1">
    <citation type="journal article" date="2015" name="Genome Biol. Evol.">
        <title>Comparative Genomics of a Bacterivorous Green Alga Reveals Evolutionary Causalities and Consequences of Phago-Mixotrophic Mode of Nutrition.</title>
        <authorList>
            <person name="Burns J.A."/>
            <person name="Paasch A."/>
            <person name="Narechania A."/>
            <person name="Kim E."/>
        </authorList>
    </citation>
    <scope>NUCLEOTIDE SEQUENCE [LARGE SCALE GENOMIC DNA]</scope>
    <source>
        <strain evidence="5 6">PLY_AMNH</strain>
    </source>
</reference>
<dbReference type="Gene3D" id="3.80.10.10">
    <property type="entry name" value="Ribonuclease Inhibitor"/>
    <property type="match status" value="1"/>
</dbReference>
<dbReference type="SMART" id="SM00256">
    <property type="entry name" value="FBOX"/>
    <property type="match status" value="1"/>
</dbReference>
<dbReference type="SUPFAM" id="SSF52047">
    <property type="entry name" value="RNI-like"/>
    <property type="match status" value="1"/>
</dbReference>
<comment type="subcellular location">
    <subcellularLocation>
        <location evidence="1">Cytoplasm</location>
        <location evidence="1">Cytoskeleton</location>
        <location evidence="1">Cilium axoneme</location>
    </subcellularLocation>
</comment>
<accession>A0AAE0BKM6</accession>
<sequence length="231" mass="24992">MASQRRIELETICRPSAVGVAIAVAAVAGVSALALVSWKSTRGCSEFVGTPFLELPESLTFNIFHHIPLAELLKCRRISRRLQQLIDGYLELATEINLSDVVPPCDPSALRRHAQEAGTHDALRWLVHKSNLVQLVNVSGTSTVDAGLQHVAQHCKNLKLLDVAGCPGITDDGLKAIAECCSGLTGLDLVACTDITDYGMKPILAKCAQLQRLEPLFEACEPLLKKNKGLY</sequence>
<dbReference type="InterPro" id="IPR032675">
    <property type="entry name" value="LRR_dom_sf"/>
</dbReference>
<evidence type="ECO:0000256" key="2">
    <source>
        <dbReference type="ARBA" id="ARBA00022786"/>
    </source>
</evidence>
<evidence type="ECO:0000313" key="5">
    <source>
        <dbReference type="EMBL" id="KAK3237663.1"/>
    </source>
</evidence>
<dbReference type="AlphaFoldDB" id="A0AAE0BKM6"/>
<dbReference type="EMBL" id="LGRX02034492">
    <property type="protein sequence ID" value="KAK3237663.1"/>
    <property type="molecule type" value="Genomic_DNA"/>
</dbReference>
<keyword evidence="2" id="KW-0833">Ubl conjugation pathway</keyword>
<dbReference type="SMART" id="SM00367">
    <property type="entry name" value="LRR_CC"/>
    <property type="match status" value="2"/>
</dbReference>
<dbReference type="PROSITE" id="PS50181">
    <property type="entry name" value="FBOX"/>
    <property type="match status" value="1"/>
</dbReference>
<keyword evidence="3" id="KW-0812">Transmembrane</keyword>
<proteinExistence type="predicted"/>
<evidence type="ECO:0000259" key="4">
    <source>
        <dbReference type="PROSITE" id="PS50181"/>
    </source>
</evidence>
<evidence type="ECO:0000256" key="1">
    <source>
        <dbReference type="ARBA" id="ARBA00004430"/>
    </source>
</evidence>
<feature type="domain" description="F-box" evidence="4">
    <location>
        <begin position="49"/>
        <end position="96"/>
    </location>
</feature>
<evidence type="ECO:0000313" key="6">
    <source>
        <dbReference type="Proteomes" id="UP001190700"/>
    </source>
</evidence>
<protein>
    <recommendedName>
        <fullName evidence="4">F-box domain-containing protein</fullName>
    </recommendedName>
</protein>
<name>A0AAE0BKM6_9CHLO</name>
<feature type="transmembrane region" description="Helical" evidence="3">
    <location>
        <begin position="12"/>
        <end position="38"/>
    </location>
</feature>
<dbReference type="SUPFAM" id="SSF81383">
    <property type="entry name" value="F-box domain"/>
    <property type="match status" value="1"/>
</dbReference>
<organism evidence="5 6">
    <name type="scientific">Cymbomonas tetramitiformis</name>
    <dbReference type="NCBI Taxonomy" id="36881"/>
    <lineage>
        <taxon>Eukaryota</taxon>
        <taxon>Viridiplantae</taxon>
        <taxon>Chlorophyta</taxon>
        <taxon>Pyramimonadophyceae</taxon>
        <taxon>Pyramimonadales</taxon>
        <taxon>Pyramimonadaceae</taxon>
        <taxon>Cymbomonas</taxon>
    </lineage>
</organism>
<dbReference type="InterPro" id="IPR036047">
    <property type="entry name" value="F-box-like_dom_sf"/>
</dbReference>
<keyword evidence="6" id="KW-1185">Reference proteome</keyword>
<keyword evidence="3" id="KW-0472">Membrane</keyword>
<dbReference type="GO" id="GO:0005930">
    <property type="term" value="C:axoneme"/>
    <property type="evidence" value="ECO:0007669"/>
    <property type="project" value="UniProtKB-SubCell"/>
</dbReference>
<comment type="caution">
    <text evidence="5">The sequence shown here is derived from an EMBL/GenBank/DDBJ whole genome shotgun (WGS) entry which is preliminary data.</text>
</comment>
<dbReference type="Pfam" id="PF00646">
    <property type="entry name" value="F-box"/>
    <property type="match status" value="1"/>
</dbReference>
<dbReference type="InterPro" id="IPR050648">
    <property type="entry name" value="F-box_LRR-repeat"/>
</dbReference>
<dbReference type="PANTHER" id="PTHR13382">
    <property type="entry name" value="MITOCHONDRIAL ATP SYNTHASE COUPLING FACTOR B"/>
    <property type="match status" value="1"/>
</dbReference>
<evidence type="ECO:0000256" key="3">
    <source>
        <dbReference type="SAM" id="Phobius"/>
    </source>
</evidence>
<gene>
    <name evidence="5" type="ORF">CYMTET_52283</name>
</gene>
<dbReference type="PANTHER" id="PTHR13382:SF69">
    <property type="entry name" value="FI18408P1"/>
    <property type="match status" value="1"/>
</dbReference>
<keyword evidence="3" id="KW-1133">Transmembrane helix</keyword>